<protein>
    <submittedName>
        <fullName evidence="1">Uncharacterized protein</fullName>
    </submittedName>
</protein>
<proteinExistence type="predicted"/>
<dbReference type="Proteomes" id="UP000199592">
    <property type="component" value="Unassembled WGS sequence"/>
</dbReference>
<keyword evidence="2" id="KW-1185">Reference proteome</keyword>
<dbReference type="EMBL" id="FNMY01000005">
    <property type="protein sequence ID" value="SDX03824.1"/>
    <property type="molecule type" value="Genomic_DNA"/>
</dbReference>
<dbReference type="AlphaFoldDB" id="A0A1H2YGR1"/>
<name>A0A1H2YGR1_9FLAO</name>
<reference evidence="2" key="1">
    <citation type="submission" date="2016-10" db="EMBL/GenBank/DDBJ databases">
        <authorList>
            <person name="Varghese N."/>
            <person name="Submissions S."/>
        </authorList>
    </citation>
    <scope>NUCLEOTIDE SEQUENCE [LARGE SCALE GENOMIC DNA]</scope>
    <source>
        <strain evidence="2">DSM 25030</strain>
    </source>
</reference>
<accession>A0A1H2YGR1</accession>
<organism evidence="1 2">
    <name type="scientific">Flagellimonas zhangzhouensis</name>
    <dbReference type="NCBI Taxonomy" id="1073328"/>
    <lineage>
        <taxon>Bacteria</taxon>
        <taxon>Pseudomonadati</taxon>
        <taxon>Bacteroidota</taxon>
        <taxon>Flavobacteriia</taxon>
        <taxon>Flavobacteriales</taxon>
        <taxon>Flavobacteriaceae</taxon>
        <taxon>Flagellimonas</taxon>
    </lineage>
</organism>
<evidence type="ECO:0000313" key="2">
    <source>
        <dbReference type="Proteomes" id="UP000199592"/>
    </source>
</evidence>
<dbReference type="OrthoDB" id="9934838at2"/>
<evidence type="ECO:0000313" key="1">
    <source>
        <dbReference type="EMBL" id="SDX03824.1"/>
    </source>
</evidence>
<gene>
    <name evidence="1" type="ORF">SAMN04487892_3066</name>
</gene>
<dbReference type="RefSeq" id="WP_090298267.1">
    <property type="nucleotide sequence ID" value="NZ_FNKI01000004.1"/>
</dbReference>
<dbReference type="STRING" id="1073328.SAMN05216294_2955"/>
<sequence length="64" mass="7296">MEITLIELKRKIGTTDQKFLNKVYLLANGMVKVHGYDKEKAVSLAIDMATDWFNNGGKYSMNKL</sequence>